<evidence type="ECO:0000313" key="3">
    <source>
        <dbReference type="Proteomes" id="UP000641152"/>
    </source>
</evidence>
<accession>A0ABR9DCR9</accession>
<dbReference type="EMBL" id="JACXST010000001">
    <property type="protein sequence ID" value="MBD9359692.1"/>
    <property type="molecule type" value="Genomic_DNA"/>
</dbReference>
<name>A0ABR9DCR9_9GAMM</name>
<dbReference type="Proteomes" id="UP000641152">
    <property type="component" value="Unassembled WGS sequence"/>
</dbReference>
<comment type="caution">
    <text evidence="2">The sequence shown here is derived from an EMBL/GenBank/DDBJ whole genome shotgun (WGS) entry which is preliminary data.</text>
</comment>
<proteinExistence type="predicted"/>
<sequence>MRLTALILNPGQTRRKAKGNQPPKQQDAKPEPADKQKEDELKGFVWNQNYSKKDLT</sequence>
<feature type="region of interest" description="Disordered" evidence="1">
    <location>
        <begin position="1"/>
        <end position="56"/>
    </location>
</feature>
<keyword evidence="3" id="KW-1185">Reference proteome</keyword>
<feature type="compositionally biased region" description="Basic and acidic residues" evidence="1">
    <location>
        <begin position="26"/>
        <end position="42"/>
    </location>
</feature>
<organism evidence="2 3">
    <name type="scientific">Methylomonas fluvii</name>
    <dbReference type="NCBI Taxonomy" id="1854564"/>
    <lineage>
        <taxon>Bacteria</taxon>
        <taxon>Pseudomonadati</taxon>
        <taxon>Pseudomonadota</taxon>
        <taxon>Gammaproteobacteria</taxon>
        <taxon>Methylococcales</taxon>
        <taxon>Methylococcaceae</taxon>
        <taxon>Methylomonas</taxon>
    </lineage>
</organism>
<reference evidence="2 3" key="1">
    <citation type="submission" date="2020-09" db="EMBL/GenBank/DDBJ databases">
        <title>Methylomonas albis sp. nov. and Methylomonas fluvii sp. nov.: Two cold-adapted methanotrophs from the River Elbe and an amended description of Methylovulum psychrotolerans strain Eb1.</title>
        <authorList>
            <person name="Bussmann I.K."/>
            <person name="Klings K.-W."/>
            <person name="Warnstedt J."/>
            <person name="Hoppert M."/>
            <person name="Saborowski A."/>
            <person name="Horn F."/>
            <person name="Liebner S."/>
        </authorList>
    </citation>
    <scope>NUCLEOTIDE SEQUENCE [LARGE SCALE GENOMIC DNA]</scope>
    <source>
        <strain evidence="2 3">EbB</strain>
    </source>
</reference>
<evidence type="ECO:0000256" key="1">
    <source>
        <dbReference type="SAM" id="MobiDB-lite"/>
    </source>
</evidence>
<evidence type="ECO:0000313" key="2">
    <source>
        <dbReference type="EMBL" id="MBD9359692.1"/>
    </source>
</evidence>
<gene>
    <name evidence="2" type="ORF">EBB_03845</name>
</gene>
<protein>
    <submittedName>
        <fullName evidence="2">Uncharacterized protein</fullName>
    </submittedName>
</protein>
<dbReference type="RefSeq" id="WP_192392549.1">
    <property type="nucleotide sequence ID" value="NZ_JACXST010000001.1"/>
</dbReference>